<evidence type="ECO:0000313" key="2">
    <source>
        <dbReference type="Proteomes" id="UP000199228"/>
    </source>
</evidence>
<reference evidence="1 2" key="1">
    <citation type="submission" date="2016-10" db="EMBL/GenBank/DDBJ databases">
        <authorList>
            <person name="de Groot N.N."/>
        </authorList>
    </citation>
    <scope>NUCLEOTIDE SEQUENCE [LARGE SCALE GENOMIC DNA]</scope>
    <source>
        <strain evidence="1 2">DSM 3217</strain>
    </source>
</reference>
<proteinExistence type="predicted"/>
<sequence length="221" mass="26292">MVYRLRNYSECMEYYNTDHHWTVTSAFNASGIIADELEDLYGIDFEGHDQYNDLKNYDTVTYENCFLGSIGIKVGPYFAGRDDFTIYNPKFQTDFTFEHYINDELDFEYSGDFWETFVDADMLEDDNYNNKYDVNMHGAYAESRICNKKAQNNYKCLLITHSYGRAMAQYMCMDYSELRYLDPQKGRYNGNLIEYIKEYQPDIVIYMYNDLVNVGDGYWEE</sequence>
<organism evidence="1 2">
    <name type="scientific">Eubacterium oxidoreducens</name>
    <dbReference type="NCBI Taxonomy" id="1732"/>
    <lineage>
        <taxon>Bacteria</taxon>
        <taxon>Bacillati</taxon>
        <taxon>Bacillota</taxon>
        <taxon>Clostridia</taxon>
        <taxon>Eubacteriales</taxon>
        <taxon>Eubacteriaceae</taxon>
        <taxon>Eubacterium</taxon>
    </lineage>
</organism>
<protein>
    <submittedName>
        <fullName evidence="1">DHHW protein</fullName>
    </submittedName>
</protein>
<dbReference type="AlphaFoldDB" id="A0A1G6CNY0"/>
<gene>
    <name evidence="1" type="ORF">SAMN02910417_02555</name>
</gene>
<dbReference type="EMBL" id="FMXR01000023">
    <property type="protein sequence ID" value="SDB34597.1"/>
    <property type="molecule type" value="Genomic_DNA"/>
</dbReference>
<dbReference type="Proteomes" id="UP000199228">
    <property type="component" value="Unassembled WGS sequence"/>
</dbReference>
<dbReference type="RefSeq" id="WP_090174741.1">
    <property type="nucleotide sequence ID" value="NZ_FMXR01000023.1"/>
</dbReference>
<dbReference type="STRING" id="1732.SAMN02910417_02555"/>
<keyword evidence="2" id="KW-1185">Reference proteome</keyword>
<accession>A0A1G6CNY0</accession>
<dbReference type="OrthoDB" id="175771at2"/>
<evidence type="ECO:0000313" key="1">
    <source>
        <dbReference type="EMBL" id="SDB34597.1"/>
    </source>
</evidence>
<name>A0A1G6CNY0_EUBOX</name>